<keyword evidence="3" id="KW-1185">Reference proteome</keyword>
<sequence length="187" mass="19890">MAFANSAGVQEGGPGVRRSGGGASTWAVTVSRASAQASKQPSVLRALALIQPQILNRFKADPGSRRDREGESEDPHSHGSLLRPTGPLPSTQHRPGMNLGYSRRSCEKRKVSGRSAVAERNQASINGAVGRTIIDDHLSINMVNAYNAESSSATKYSNIAESARWCCCLASQYPLLAPQSSSLLRVS</sequence>
<feature type="region of interest" description="Disordered" evidence="1">
    <location>
        <begin position="1"/>
        <end position="23"/>
    </location>
</feature>
<evidence type="ECO:0000256" key="1">
    <source>
        <dbReference type="SAM" id="MobiDB-lite"/>
    </source>
</evidence>
<dbReference type="AlphaFoldDB" id="A0A1L9PB94"/>
<reference evidence="3" key="1">
    <citation type="journal article" date="2017" name="Genome Biol.">
        <title>Comparative genomics reveals high biological diversity and specific adaptations in the industrially and medically important fungal genus Aspergillus.</title>
        <authorList>
            <person name="de Vries R.P."/>
            <person name="Riley R."/>
            <person name="Wiebenga A."/>
            <person name="Aguilar-Osorio G."/>
            <person name="Amillis S."/>
            <person name="Uchima C.A."/>
            <person name="Anderluh G."/>
            <person name="Asadollahi M."/>
            <person name="Askin M."/>
            <person name="Barry K."/>
            <person name="Battaglia E."/>
            <person name="Bayram O."/>
            <person name="Benocci T."/>
            <person name="Braus-Stromeyer S.A."/>
            <person name="Caldana C."/>
            <person name="Canovas D."/>
            <person name="Cerqueira G.C."/>
            <person name="Chen F."/>
            <person name="Chen W."/>
            <person name="Choi C."/>
            <person name="Clum A."/>
            <person name="Dos Santos R.A."/>
            <person name="Damasio A.R."/>
            <person name="Diallinas G."/>
            <person name="Emri T."/>
            <person name="Fekete E."/>
            <person name="Flipphi M."/>
            <person name="Freyberg S."/>
            <person name="Gallo A."/>
            <person name="Gournas C."/>
            <person name="Habgood R."/>
            <person name="Hainaut M."/>
            <person name="Harispe M.L."/>
            <person name="Henrissat B."/>
            <person name="Hilden K.S."/>
            <person name="Hope R."/>
            <person name="Hossain A."/>
            <person name="Karabika E."/>
            <person name="Karaffa L."/>
            <person name="Karanyi Z."/>
            <person name="Krasevec N."/>
            <person name="Kuo A."/>
            <person name="Kusch H."/>
            <person name="LaButti K."/>
            <person name="Lagendijk E.L."/>
            <person name="Lapidus A."/>
            <person name="Levasseur A."/>
            <person name="Lindquist E."/>
            <person name="Lipzen A."/>
            <person name="Logrieco A.F."/>
            <person name="MacCabe A."/>
            <person name="Maekelae M.R."/>
            <person name="Malavazi I."/>
            <person name="Melin P."/>
            <person name="Meyer V."/>
            <person name="Mielnichuk N."/>
            <person name="Miskei M."/>
            <person name="Molnar A.P."/>
            <person name="Mule G."/>
            <person name="Ngan C.Y."/>
            <person name="Orejas M."/>
            <person name="Orosz E."/>
            <person name="Ouedraogo J.P."/>
            <person name="Overkamp K.M."/>
            <person name="Park H.-S."/>
            <person name="Perrone G."/>
            <person name="Piumi F."/>
            <person name="Punt P.J."/>
            <person name="Ram A.F."/>
            <person name="Ramon A."/>
            <person name="Rauscher S."/>
            <person name="Record E."/>
            <person name="Riano-Pachon D.M."/>
            <person name="Robert V."/>
            <person name="Roehrig J."/>
            <person name="Ruller R."/>
            <person name="Salamov A."/>
            <person name="Salih N.S."/>
            <person name="Samson R.A."/>
            <person name="Sandor E."/>
            <person name="Sanguinetti M."/>
            <person name="Schuetze T."/>
            <person name="Sepcic K."/>
            <person name="Shelest E."/>
            <person name="Sherlock G."/>
            <person name="Sophianopoulou V."/>
            <person name="Squina F.M."/>
            <person name="Sun H."/>
            <person name="Susca A."/>
            <person name="Todd R.B."/>
            <person name="Tsang A."/>
            <person name="Unkles S.E."/>
            <person name="van de Wiele N."/>
            <person name="van Rossen-Uffink D."/>
            <person name="Oliveira J.V."/>
            <person name="Vesth T.C."/>
            <person name="Visser J."/>
            <person name="Yu J.-H."/>
            <person name="Zhou M."/>
            <person name="Andersen M.R."/>
            <person name="Archer D.B."/>
            <person name="Baker S.E."/>
            <person name="Benoit I."/>
            <person name="Brakhage A.A."/>
            <person name="Braus G.H."/>
            <person name="Fischer R."/>
            <person name="Frisvad J.C."/>
            <person name="Goldman G.H."/>
            <person name="Houbraken J."/>
            <person name="Oakley B."/>
            <person name="Pocsi I."/>
            <person name="Scazzocchio C."/>
            <person name="Seiboth B."/>
            <person name="vanKuyk P.A."/>
            <person name="Wortman J."/>
            <person name="Dyer P.S."/>
            <person name="Grigoriev I.V."/>
        </authorList>
    </citation>
    <scope>NUCLEOTIDE SEQUENCE [LARGE SCALE GENOMIC DNA]</scope>
    <source>
        <strain evidence="3">CBS 583.65</strain>
    </source>
</reference>
<evidence type="ECO:0000313" key="2">
    <source>
        <dbReference type="EMBL" id="OJI98799.1"/>
    </source>
</evidence>
<accession>A0A1L9PB94</accession>
<dbReference type="RefSeq" id="XP_040664562.1">
    <property type="nucleotide sequence ID" value="XM_040818253.1"/>
</dbReference>
<feature type="compositionally biased region" description="Basic and acidic residues" evidence="1">
    <location>
        <begin position="58"/>
        <end position="77"/>
    </location>
</feature>
<protein>
    <submittedName>
        <fullName evidence="2">Uncharacterized protein</fullName>
    </submittedName>
</protein>
<dbReference type="EMBL" id="KV878126">
    <property type="protein sequence ID" value="OJI98799.1"/>
    <property type="molecule type" value="Genomic_DNA"/>
</dbReference>
<dbReference type="Proteomes" id="UP000184073">
    <property type="component" value="Unassembled WGS sequence"/>
</dbReference>
<gene>
    <name evidence="2" type="ORF">ASPVEDRAFT_881857</name>
</gene>
<dbReference type="GeneID" id="63733764"/>
<proteinExistence type="predicted"/>
<feature type="region of interest" description="Disordered" evidence="1">
    <location>
        <begin position="58"/>
        <end position="105"/>
    </location>
</feature>
<organism evidence="2 3">
    <name type="scientific">Aspergillus versicolor CBS 583.65</name>
    <dbReference type="NCBI Taxonomy" id="1036611"/>
    <lineage>
        <taxon>Eukaryota</taxon>
        <taxon>Fungi</taxon>
        <taxon>Dikarya</taxon>
        <taxon>Ascomycota</taxon>
        <taxon>Pezizomycotina</taxon>
        <taxon>Eurotiomycetes</taxon>
        <taxon>Eurotiomycetidae</taxon>
        <taxon>Eurotiales</taxon>
        <taxon>Aspergillaceae</taxon>
        <taxon>Aspergillus</taxon>
        <taxon>Aspergillus subgen. Nidulantes</taxon>
    </lineage>
</organism>
<dbReference type="VEuPathDB" id="FungiDB:ASPVEDRAFT_881857"/>
<name>A0A1L9PB94_ASPVE</name>
<evidence type="ECO:0000313" key="3">
    <source>
        <dbReference type="Proteomes" id="UP000184073"/>
    </source>
</evidence>
<feature type="compositionally biased region" description="Gly residues" evidence="1">
    <location>
        <begin position="10"/>
        <end position="23"/>
    </location>
</feature>